<organism evidence="3 4">
    <name type="scientific">Emiliania huxleyi (strain CCMP1516)</name>
    <dbReference type="NCBI Taxonomy" id="280463"/>
    <lineage>
        <taxon>Eukaryota</taxon>
        <taxon>Haptista</taxon>
        <taxon>Haptophyta</taxon>
        <taxon>Prymnesiophyceae</taxon>
        <taxon>Isochrysidales</taxon>
        <taxon>Noelaerhabdaceae</taxon>
        <taxon>Emiliania</taxon>
    </lineage>
</organism>
<protein>
    <recommendedName>
        <fullName evidence="2">Protein kinase domain-containing protein</fullName>
    </recommendedName>
</protein>
<dbReference type="Proteomes" id="UP000013827">
    <property type="component" value="Unassembled WGS sequence"/>
</dbReference>
<dbReference type="InterPro" id="IPR011009">
    <property type="entry name" value="Kinase-like_dom_sf"/>
</dbReference>
<dbReference type="PROSITE" id="PS00107">
    <property type="entry name" value="PROTEIN_KINASE_ATP"/>
    <property type="match status" value="1"/>
</dbReference>
<dbReference type="eggNOG" id="KOG0192">
    <property type="taxonomic scope" value="Eukaryota"/>
</dbReference>
<dbReference type="Gene3D" id="3.30.200.20">
    <property type="entry name" value="Phosphorylase Kinase, domain 1"/>
    <property type="match status" value="1"/>
</dbReference>
<dbReference type="PANTHER" id="PTHR44329:SF11">
    <property type="entry name" value="OS09G0443600 PROTEIN"/>
    <property type="match status" value="1"/>
</dbReference>
<evidence type="ECO:0000256" key="1">
    <source>
        <dbReference type="PROSITE-ProRule" id="PRU10141"/>
    </source>
</evidence>
<dbReference type="InterPro" id="IPR051681">
    <property type="entry name" value="Ser/Thr_Kinases-Pseudokinases"/>
</dbReference>
<keyword evidence="1" id="KW-0067">ATP-binding</keyword>
<dbReference type="GeneID" id="17253791"/>
<dbReference type="SMART" id="SM00220">
    <property type="entry name" value="S_TKc"/>
    <property type="match status" value="1"/>
</dbReference>
<dbReference type="Pfam" id="PF07714">
    <property type="entry name" value="PK_Tyr_Ser-Thr"/>
    <property type="match status" value="1"/>
</dbReference>
<feature type="binding site" evidence="1">
    <location>
        <position position="64"/>
    </location>
    <ligand>
        <name>ATP</name>
        <dbReference type="ChEBI" id="CHEBI:30616"/>
    </ligand>
</feature>
<dbReference type="Pfam" id="PF00069">
    <property type="entry name" value="Pkinase"/>
    <property type="match status" value="1"/>
</dbReference>
<dbReference type="SUPFAM" id="SSF56112">
    <property type="entry name" value="Protein kinase-like (PK-like)"/>
    <property type="match status" value="1"/>
</dbReference>
<dbReference type="InterPro" id="IPR000719">
    <property type="entry name" value="Prot_kinase_dom"/>
</dbReference>
<dbReference type="PANTHER" id="PTHR44329">
    <property type="entry name" value="SERINE/THREONINE-PROTEIN KINASE TNNI3K-RELATED"/>
    <property type="match status" value="1"/>
</dbReference>
<dbReference type="AlphaFoldDB" id="A0A0D3I8U5"/>
<dbReference type="PaxDb" id="2903-EOD07680"/>
<dbReference type="KEGG" id="ehx:EMIHUDRAFT_453272"/>
<dbReference type="InterPro" id="IPR017441">
    <property type="entry name" value="Protein_kinase_ATP_BS"/>
</dbReference>
<dbReference type="PROSITE" id="PS50011">
    <property type="entry name" value="PROTEIN_KINASE_DOM"/>
    <property type="match status" value="1"/>
</dbReference>
<sequence>MCCCLFSTGDAADSSALLVDRSRSPRGPRVADWTQCEWGEQLGAGAFAQVWAVRLPPFGDVAAKVLREDQRGDRAAASDIAREASLVCRLCHPHVLHGLLAHDHPAHGTVLVLPRIACTLAQHFRPPTQRTPCDDWRLARDWPLRRVLLVGLQLASALDYLHEHALAEHHVLHRDLKPDNVGLLGERGPRGVPCLLDFGCARMAPEVYEGRPYGRRSESHSFALLLWHLLAREPPFEALIGLGGKRAFEEEVVQGGVRPRLFPEWPVELAALLDECWQPAPHRRPRMAQLATPLVSAAEVQVMARPPSDAPPGVS</sequence>
<dbReference type="Gene3D" id="1.10.510.10">
    <property type="entry name" value="Transferase(Phosphotransferase) domain 1"/>
    <property type="match status" value="1"/>
</dbReference>
<dbReference type="EnsemblProtists" id="EOD07680">
    <property type="protein sequence ID" value="EOD07680"/>
    <property type="gene ID" value="EMIHUDRAFT_453272"/>
</dbReference>
<reference evidence="4" key="1">
    <citation type="journal article" date="2013" name="Nature">
        <title>Pan genome of the phytoplankton Emiliania underpins its global distribution.</title>
        <authorList>
            <person name="Read B.A."/>
            <person name="Kegel J."/>
            <person name="Klute M.J."/>
            <person name="Kuo A."/>
            <person name="Lefebvre S.C."/>
            <person name="Maumus F."/>
            <person name="Mayer C."/>
            <person name="Miller J."/>
            <person name="Monier A."/>
            <person name="Salamov A."/>
            <person name="Young J."/>
            <person name="Aguilar M."/>
            <person name="Claverie J.M."/>
            <person name="Frickenhaus S."/>
            <person name="Gonzalez K."/>
            <person name="Herman E.K."/>
            <person name="Lin Y.C."/>
            <person name="Napier J."/>
            <person name="Ogata H."/>
            <person name="Sarno A.F."/>
            <person name="Shmutz J."/>
            <person name="Schroeder D."/>
            <person name="de Vargas C."/>
            <person name="Verret F."/>
            <person name="von Dassow P."/>
            <person name="Valentin K."/>
            <person name="Van de Peer Y."/>
            <person name="Wheeler G."/>
            <person name="Dacks J.B."/>
            <person name="Delwiche C.F."/>
            <person name="Dyhrman S.T."/>
            <person name="Glockner G."/>
            <person name="John U."/>
            <person name="Richards T."/>
            <person name="Worden A.Z."/>
            <person name="Zhang X."/>
            <person name="Grigoriev I.V."/>
            <person name="Allen A.E."/>
            <person name="Bidle K."/>
            <person name="Borodovsky M."/>
            <person name="Bowler C."/>
            <person name="Brownlee C."/>
            <person name="Cock J.M."/>
            <person name="Elias M."/>
            <person name="Gladyshev V.N."/>
            <person name="Groth M."/>
            <person name="Guda C."/>
            <person name="Hadaegh A."/>
            <person name="Iglesias-Rodriguez M.D."/>
            <person name="Jenkins J."/>
            <person name="Jones B.M."/>
            <person name="Lawson T."/>
            <person name="Leese F."/>
            <person name="Lindquist E."/>
            <person name="Lobanov A."/>
            <person name="Lomsadze A."/>
            <person name="Malik S.B."/>
            <person name="Marsh M.E."/>
            <person name="Mackinder L."/>
            <person name="Mock T."/>
            <person name="Mueller-Roeber B."/>
            <person name="Pagarete A."/>
            <person name="Parker M."/>
            <person name="Probert I."/>
            <person name="Quesneville H."/>
            <person name="Raines C."/>
            <person name="Rensing S.A."/>
            <person name="Riano-Pachon D.M."/>
            <person name="Richier S."/>
            <person name="Rokitta S."/>
            <person name="Shiraiwa Y."/>
            <person name="Soanes D.M."/>
            <person name="van der Giezen M."/>
            <person name="Wahlund T.M."/>
            <person name="Williams B."/>
            <person name="Wilson W."/>
            <person name="Wolfe G."/>
            <person name="Wurch L.L."/>
        </authorList>
    </citation>
    <scope>NUCLEOTIDE SEQUENCE</scope>
</reference>
<evidence type="ECO:0000313" key="4">
    <source>
        <dbReference type="Proteomes" id="UP000013827"/>
    </source>
</evidence>
<accession>A0A0D3I8U5</accession>
<reference evidence="3" key="2">
    <citation type="submission" date="2024-10" db="UniProtKB">
        <authorList>
            <consortium name="EnsemblProtists"/>
        </authorList>
    </citation>
    <scope>IDENTIFICATION</scope>
</reference>
<dbReference type="GO" id="GO:0005524">
    <property type="term" value="F:ATP binding"/>
    <property type="evidence" value="ECO:0007669"/>
    <property type="project" value="UniProtKB-UniRule"/>
</dbReference>
<dbReference type="InterPro" id="IPR001245">
    <property type="entry name" value="Ser-Thr/Tyr_kinase_cat_dom"/>
</dbReference>
<keyword evidence="1" id="KW-0547">Nucleotide-binding</keyword>
<dbReference type="RefSeq" id="XP_005760109.1">
    <property type="nucleotide sequence ID" value="XM_005760052.1"/>
</dbReference>
<dbReference type="STRING" id="2903.R1CZ69"/>
<proteinExistence type="predicted"/>
<evidence type="ECO:0000259" key="2">
    <source>
        <dbReference type="PROSITE" id="PS50011"/>
    </source>
</evidence>
<dbReference type="GO" id="GO:0004674">
    <property type="term" value="F:protein serine/threonine kinase activity"/>
    <property type="evidence" value="ECO:0007669"/>
    <property type="project" value="TreeGrafter"/>
</dbReference>
<evidence type="ECO:0000313" key="3">
    <source>
        <dbReference type="EnsemblProtists" id="EOD07680"/>
    </source>
</evidence>
<keyword evidence="4" id="KW-1185">Reference proteome</keyword>
<feature type="domain" description="Protein kinase" evidence="2">
    <location>
        <begin position="36"/>
        <end position="295"/>
    </location>
</feature>
<name>A0A0D3I8U5_EMIH1</name>
<dbReference type="HOGENOM" id="CLU_822415_0_0_1"/>